<accession>A0A6A6A105</accession>
<dbReference type="Proteomes" id="UP000799771">
    <property type="component" value="Unassembled WGS sequence"/>
</dbReference>
<evidence type="ECO:0000313" key="2">
    <source>
        <dbReference type="EMBL" id="KAF2125196.1"/>
    </source>
</evidence>
<name>A0A6A6A105_9PLEO</name>
<feature type="compositionally biased region" description="Basic and acidic residues" evidence="1">
    <location>
        <begin position="457"/>
        <end position="469"/>
    </location>
</feature>
<reference evidence="2" key="1">
    <citation type="journal article" date="2020" name="Stud. Mycol.">
        <title>101 Dothideomycetes genomes: a test case for predicting lifestyles and emergence of pathogens.</title>
        <authorList>
            <person name="Haridas S."/>
            <person name="Albert R."/>
            <person name="Binder M."/>
            <person name="Bloem J."/>
            <person name="Labutti K."/>
            <person name="Salamov A."/>
            <person name="Andreopoulos B."/>
            <person name="Baker S."/>
            <person name="Barry K."/>
            <person name="Bills G."/>
            <person name="Bluhm B."/>
            <person name="Cannon C."/>
            <person name="Castanera R."/>
            <person name="Culley D."/>
            <person name="Daum C."/>
            <person name="Ezra D."/>
            <person name="Gonzalez J."/>
            <person name="Henrissat B."/>
            <person name="Kuo A."/>
            <person name="Liang C."/>
            <person name="Lipzen A."/>
            <person name="Lutzoni F."/>
            <person name="Magnuson J."/>
            <person name="Mondo S."/>
            <person name="Nolan M."/>
            <person name="Ohm R."/>
            <person name="Pangilinan J."/>
            <person name="Park H.-J."/>
            <person name="Ramirez L."/>
            <person name="Alfaro M."/>
            <person name="Sun H."/>
            <person name="Tritt A."/>
            <person name="Yoshinaga Y."/>
            <person name="Zwiers L.-H."/>
            <person name="Turgeon B."/>
            <person name="Goodwin S."/>
            <person name="Spatafora J."/>
            <person name="Crous P."/>
            <person name="Grigoriev I."/>
        </authorList>
    </citation>
    <scope>NUCLEOTIDE SEQUENCE</scope>
    <source>
        <strain evidence="2">CBS 119687</strain>
    </source>
</reference>
<dbReference type="RefSeq" id="XP_033519588.1">
    <property type="nucleotide sequence ID" value="XM_033664358.1"/>
</dbReference>
<proteinExistence type="predicted"/>
<dbReference type="EMBL" id="ML977517">
    <property type="protein sequence ID" value="KAF2125196.1"/>
    <property type="molecule type" value="Genomic_DNA"/>
</dbReference>
<feature type="compositionally biased region" description="Basic and acidic residues" evidence="1">
    <location>
        <begin position="341"/>
        <end position="428"/>
    </location>
</feature>
<evidence type="ECO:0000313" key="3">
    <source>
        <dbReference type="Proteomes" id="UP000799771"/>
    </source>
</evidence>
<feature type="region of interest" description="Disordered" evidence="1">
    <location>
        <begin position="341"/>
        <end position="708"/>
    </location>
</feature>
<feature type="region of interest" description="Disordered" evidence="1">
    <location>
        <begin position="282"/>
        <end position="318"/>
    </location>
</feature>
<keyword evidence="3" id="KW-1185">Reference proteome</keyword>
<organism evidence="2 3">
    <name type="scientific">Dothidotthia symphoricarpi CBS 119687</name>
    <dbReference type="NCBI Taxonomy" id="1392245"/>
    <lineage>
        <taxon>Eukaryota</taxon>
        <taxon>Fungi</taxon>
        <taxon>Dikarya</taxon>
        <taxon>Ascomycota</taxon>
        <taxon>Pezizomycotina</taxon>
        <taxon>Dothideomycetes</taxon>
        <taxon>Pleosporomycetidae</taxon>
        <taxon>Pleosporales</taxon>
        <taxon>Dothidotthiaceae</taxon>
        <taxon>Dothidotthia</taxon>
    </lineage>
</organism>
<feature type="region of interest" description="Disordered" evidence="1">
    <location>
        <begin position="22"/>
        <end position="167"/>
    </location>
</feature>
<feature type="compositionally biased region" description="Low complexity" evidence="1">
    <location>
        <begin position="186"/>
        <end position="201"/>
    </location>
</feature>
<feature type="region of interest" description="Disordered" evidence="1">
    <location>
        <begin position="183"/>
        <end position="245"/>
    </location>
</feature>
<protein>
    <submittedName>
        <fullName evidence="2">Uncharacterized protein</fullName>
    </submittedName>
</protein>
<feature type="compositionally biased region" description="Polar residues" evidence="1">
    <location>
        <begin position="71"/>
        <end position="87"/>
    </location>
</feature>
<feature type="compositionally biased region" description="Polar residues" evidence="1">
    <location>
        <begin position="506"/>
        <end position="520"/>
    </location>
</feature>
<gene>
    <name evidence="2" type="ORF">P153DRAFT_300930</name>
</gene>
<dbReference type="OrthoDB" id="3937441at2759"/>
<feature type="compositionally biased region" description="Polar residues" evidence="1">
    <location>
        <begin position="540"/>
        <end position="549"/>
    </location>
</feature>
<feature type="compositionally biased region" description="Basic and acidic residues" evidence="1">
    <location>
        <begin position="88"/>
        <end position="97"/>
    </location>
</feature>
<sequence length="708" mass="79921">MCRVDERVYIDADGHRQKFEDAYPCDKAPRGKLCSRVKRRTSEYHPKRPTVSRGDTPSPASNNPPTPTDSGTYLVQTRRPSNSGSRPSTREGLKAVKPEIVISFGSKKEDGKPRPTLAVSSKSYKRSSRDVSSEFTVDSPGSDGAHTIRTGFPEKAPPSTGATFGRSDGFVPTSGFLQGLHHHHAPSLSSYTSSSQPPSLYVTSDPDYDSPTGYRHEKHPPTTVHNPPSINPPPSPTVTRTRNPIPTTAYRTTVIEPQGFSKETHTADGLYPLDFSDVVDRSAFSPSSPGAHTQLRESSDREQKRKEKEEARRRKEALERQLAEQLLKEDNNKQVRFELGRAEARARERAENIYAEQEKTRAEEREKARRQKEKEREEQDRKERKREKEREEHEKRERKRLKEVEEQEKKERRRAKEREEREEQEKKERKSRRMSMTQAQSDEQRRLLAAEGIYMQGEREAAEARERQEASLALQQQHQTADYYVSRGGDRNSTDNPPPKVRRNSTARQGGVSTIASQPTPARVSGNRRASIVQPELPAINTQMSQGYSTRGLPSARQHAPPPVSYPAGFHQDQARPPSARRPSYSQENQNPFAAHPNRGSGSSLEDPFAHPPSAFSPPMFSPSLLSPTVMNRDPWDIRGMGESLPVTRPALDSRNSLQRRGEDVINRAGASNRPHLGRSGGYEDTYALASDSEDDDQMISYRRTRRV</sequence>
<feature type="compositionally biased region" description="Low complexity" evidence="1">
    <location>
        <begin position="612"/>
        <end position="628"/>
    </location>
</feature>
<feature type="compositionally biased region" description="Basic and acidic residues" evidence="1">
    <location>
        <begin position="294"/>
        <end position="318"/>
    </location>
</feature>
<evidence type="ECO:0000256" key="1">
    <source>
        <dbReference type="SAM" id="MobiDB-lite"/>
    </source>
</evidence>
<dbReference type="AlphaFoldDB" id="A0A6A6A105"/>
<dbReference type="GeneID" id="54404790"/>